<name>A0A178ZMS0_9EURO</name>
<protein>
    <recommendedName>
        <fullName evidence="1">GST N-terminal domain-containing protein</fullName>
    </recommendedName>
</protein>
<evidence type="ECO:0000313" key="2">
    <source>
        <dbReference type="EMBL" id="OAP60325.1"/>
    </source>
</evidence>
<dbReference type="PROSITE" id="PS50404">
    <property type="entry name" value="GST_NTER"/>
    <property type="match status" value="1"/>
</dbReference>
<dbReference type="EMBL" id="LVYI01000004">
    <property type="protein sequence ID" value="OAP60325.1"/>
    <property type="molecule type" value="Genomic_DNA"/>
</dbReference>
<dbReference type="SUPFAM" id="SSF52833">
    <property type="entry name" value="Thioredoxin-like"/>
    <property type="match status" value="1"/>
</dbReference>
<sequence length="273" mass="30437">MEDELYTLFYNDYSICSIMVRYTIALCRRLQGDGDPLNIEETPVNIQQGGQLTEYYLCEVNPRGTVPVLSGPKTSQILTESVDITYFLAGRFPSLCPPHLAEPIRRLLAELHDINYFSLTYTRKPQRASDMENAVLTRLADPEISTRWRKALEFKLEVVRATRAPALTPDAVAAQESKAAAFLSQIESLLAESETGHRESSSSSCAPLWIFGTHDPTALDAHVVPFAARLVDVGRVGMLPDRVRTYAARACEDGQGAWRDVMQGRKTVHGTYL</sequence>
<dbReference type="Gene3D" id="3.40.30.10">
    <property type="entry name" value="Glutaredoxin"/>
    <property type="match status" value="1"/>
</dbReference>
<dbReference type="Proteomes" id="UP000078343">
    <property type="component" value="Unassembled WGS sequence"/>
</dbReference>
<feature type="domain" description="GST N-terminal" evidence="1">
    <location>
        <begin position="4"/>
        <end position="96"/>
    </location>
</feature>
<dbReference type="AlphaFoldDB" id="A0A178ZMS0"/>
<keyword evidence="3" id="KW-1185">Reference proteome</keyword>
<dbReference type="OrthoDB" id="412788at2759"/>
<evidence type="ECO:0000313" key="3">
    <source>
        <dbReference type="Proteomes" id="UP000078343"/>
    </source>
</evidence>
<accession>A0A178ZMS0</accession>
<dbReference type="GeneID" id="30009495"/>
<proteinExistence type="predicted"/>
<reference evidence="2 3" key="1">
    <citation type="submission" date="2016-04" db="EMBL/GenBank/DDBJ databases">
        <title>Draft genome of Fonsecaea erecta CBS 125763.</title>
        <authorList>
            <person name="Weiss V.A."/>
            <person name="Vicente V.A."/>
            <person name="Raittz R.T."/>
            <person name="Moreno L.F."/>
            <person name="De Souza E.M."/>
            <person name="Pedrosa F.O."/>
            <person name="Steffens M.B."/>
            <person name="Faoro H."/>
            <person name="Tadra-Sfeir M.Z."/>
            <person name="Najafzadeh M.J."/>
            <person name="Felipe M.S."/>
            <person name="Teixeira M."/>
            <person name="Sun J."/>
            <person name="Xi L."/>
            <person name="Gomes R."/>
            <person name="De Azevedo C.M."/>
            <person name="Salgado C.G."/>
            <person name="Da Silva M.B."/>
            <person name="Nascimento M.F."/>
            <person name="Queiroz-Telles F."/>
            <person name="Attili D.S."/>
            <person name="Gorbushina A."/>
        </authorList>
    </citation>
    <scope>NUCLEOTIDE SEQUENCE [LARGE SCALE GENOMIC DNA]</scope>
    <source>
        <strain evidence="2 3">CBS 125763</strain>
    </source>
</reference>
<comment type="caution">
    <text evidence="2">The sequence shown here is derived from an EMBL/GenBank/DDBJ whole genome shotgun (WGS) entry which is preliminary data.</text>
</comment>
<dbReference type="InterPro" id="IPR036249">
    <property type="entry name" value="Thioredoxin-like_sf"/>
</dbReference>
<dbReference type="InterPro" id="IPR004045">
    <property type="entry name" value="Glutathione_S-Trfase_N"/>
</dbReference>
<evidence type="ECO:0000259" key="1">
    <source>
        <dbReference type="PROSITE" id="PS50404"/>
    </source>
</evidence>
<dbReference type="RefSeq" id="XP_018693692.1">
    <property type="nucleotide sequence ID" value="XM_018836839.1"/>
</dbReference>
<dbReference type="CDD" id="cd00570">
    <property type="entry name" value="GST_N_family"/>
    <property type="match status" value="1"/>
</dbReference>
<gene>
    <name evidence="2" type="ORF">AYL99_05327</name>
</gene>
<organism evidence="2 3">
    <name type="scientific">Fonsecaea erecta</name>
    <dbReference type="NCBI Taxonomy" id="1367422"/>
    <lineage>
        <taxon>Eukaryota</taxon>
        <taxon>Fungi</taxon>
        <taxon>Dikarya</taxon>
        <taxon>Ascomycota</taxon>
        <taxon>Pezizomycotina</taxon>
        <taxon>Eurotiomycetes</taxon>
        <taxon>Chaetothyriomycetidae</taxon>
        <taxon>Chaetothyriales</taxon>
        <taxon>Herpotrichiellaceae</taxon>
        <taxon>Fonsecaea</taxon>
    </lineage>
</organism>